<name>C0W250_9ACTO</name>
<feature type="transmembrane region" description="Helical" evidence="1">
    <location>
        <begin position="44"/>
        <end position="64"/>
    </location>
</feature>
<dbReference type="InterPro" id="IPR025329">
    <property type="entry name" value="DUF4235"/>
</dbReference>
<dbReference type="eggNOG" id="ENOG50339QH">
    <property type="taxonomic scope" value="Bacteria"/>
</dbReference>
<dbReference type="HOGENOM" id="CLU_168912_2_0_11"/>
<keyword evidence="1" id="KW-0472">Membrane</keyword>
<comment type="caution">
    <text evidence="2">The sequence shown here is derived from an EMBL/GenBank/DDBJ whole genome shotgun (WGS) entry which is preliminary data.</text>
</comment>
<keyword evidence="1" id="KW-1133">Transmembrane helix</keyword>
<evidence type="ECO:0008006" key="4">
    <source>
        <dbReference type="Google" id="ProtNLM"/>
    </source>
</evidence>
<dbReference type="STRING" id="525245.HMPREF0044_1503"/>
<evidence type="ECO:0000313" key="3">
    <source>
        <dbReference type="Proteomes" id="UP000010301"/>
    </source>
</evidence>
<keyword evidence="1" id="KW-0812">Transmembrane</keyword>
<dbReference type="RefSeq" id="WP_006546962.1">
    <property type="nucleotide sequence ID" value="NZ_DS999544.1"/>
</dbReference>
<organism evidence="2 3">
    <name type="scientific">Gleimia coleocanis DSM 15436</name>
    <dbReference type="NCBI Taxonomy" id="525245"/>
    <lineage>
        <taxon>Bacteria</taxon>
        <taxon>Bacillati</taxon>
        <taxon>Actinomycetota</taxon>
        <taxon>Actinomycetes</taxon>
        <taxon>Actinomycetales</taxon>
        <taxon>Actinomycetaceae</taxon>
        <taxon>Gleimia</taxon>
    </lineage>
</organism>
<protein>
    <recommendedName>
        <fullName evidence="4">DUF4235 domain-containing protein</fullName>
    </recommendedName>
</protein>
<dbReference type="OrthoDB" id="3268522at2"/>
<reference evidence="2 3" key="1">
    <citation type="submission" date="2009-01" db="EMBL/GenBank/DDBJ databases">
        <authorList>
            <person name="Qin X."/>
            <person name="Bachman B."/>
            <person name="Battles P."/>
            <person name="Bell A."/>
            <person name="Bess C."/>
            <person name="Bickham C."/>
            <person name="Chaboub L."/>
            <person name="Chen D."/>
            <person name="Coyle M."/>
            <person name="Deiros D.R."/>
            <person name="Dinh H."/>
            <person name="Forbes L."/>
            <person name="Fowler G."/>
            <person name="Francisco L."/>
            <person name="Fu Q."/>
            <person name="Gubbala S."/>
            <person name="Hale W."/>
            <person name="Han Y."/>
            <person name="Hemphill L."/>
            <person name="Highlander S.K."/>
            <person name="Hirani K."/>
            <person name="Hogues M."/>
            <person name="Jackson L."/>
            <person name="Jakkamsetti A."/>
            <person name="Javaid M."/>
            <person name="Jiang H."/>
            <person name="Korchina V."/>
            <person name="Kovar C."/>
            <person name="Lara F."/>
            <person name="Lee S."/>
            <person name="Mata R."/>
            <person name="Mathew T."/>
            <person name="Moen C."/>
            <person name="Morales K."/>
            <person name="Munidasa M."/>
            <person name="Nazareth L."/>
            <person name="Ngo R."/>
            <person name="Nguyen L."/>
            <person name="Okwuonu G."/>
            <person name="Ongeri F."/>
            <person name="Patil S."/>
            <person name="Petrosino J."/>
            <person name="Pham C."/>
            <person name="Pham P."/>
            <person name="Pu L.-L."/>
            <person name="Puazo M."/>
            <person name="Raj R."/>
            <person name="Reid J."/>
            <person name="Rouhana J."/>
            <person name="Saada N."/>
            <person name="Shang Y."/>
            <person name="Simmons D."/>
            <person name="Thornton R."/>
            <person name="Warren J."/>
            <person name="Weissenberger G."/>
            <person name="Zhang J."/>
            <person name="Zhang L."/>
            <person name="Zhou C."/>
            <person name="Zhu D."/>
            <person name="Muzny D."/>
            <person name="Worley K."/>
            <person name="Gibbs R."/>
        </authorList>
    </citation>
    <scope>NUCLEOTIDE SEQUENCE [LARGE SCALE GENOMIC DNA]</scope>
    <source>
        <strain evidence="2 3">DSM 15436</strain>
    </source>
</reference>
<dbReference type="Proteomes" id="UP000010301">
    <property type="component" value="Unassembled WGS sequence"/>
</dbReference>
<proteinExistence type="predicted"/>
<keyword evidence="3" id="KW-1185">Reference proteome</keyword>
<dbReference type="EMBL" id="ACFG01000037">
    <property type="protein sequence ID" value="EEH63264.1"/>
    <property type="molecule type" value="Genomic_DNA"/>
</dbReference>
<evidence type="ECO:0000313" key="2">
    <source>
        <dbReference type="EMBL" id="EEH63264.1"/>
    </source>
</evidence>
<dbReference type="AlphaFoldDB" id="C0W250"/>
<gene>
    <name evidence="2" type="ORF">HMPREF0044_1503</name>
</gene>
<accession>C0W250</accession>
<evidence type="ECO:0000256" key="1">
    <source>
        <dbReference type="SAM" id="Phobius"/>
    </source>
</evidence>
<dbReference type="Pfam" id="PF14019">
    <property type="entry name" value="DUF4235"/>
    <property type="match status" value="1"/>
</dbReference>
<sequence>MDITSKLITAGAVAAAGFVADKIVDKGWVMVTGRPAPSKEEEDTAALVEVLVFAAISGAVVALTRRYALRGTNKFIAKREARALQA</sequence>